<dbReference type="GO" id="GO:0005615">
    <property type="term" value="C:extracellular space"/>
    <property type="evidence" value="ECO:0007669"/>
    <property type="project" value="TreeGrafter"/>
</dbReference>
<keyword evidence="4" id="KW-0812">Transmembrane</keyword>
<evidence type="ECO:0000256" key="2">
    <source>
        <dbReference type="PROSITE-ProRule" id="PRU00497"/>
    </source>
</evidence>
<reference evidence="6" key="1">
    <citation type="submission" date="2025-08" db="UniProtKB">
        <authorList>
            <consortium name="RefSeq"/>
        </authorList>
    </citation>
    <scope>IDENTIFICATION</scope>
    <source>
        <tissue evidence="6">Whole organism</tissue>
    </source>
</reference>
<feature type="compositionally biased region" description="Basic and acidic residues" evidence="3">
    <location>
        <begin position="386"/>
        <end position="397"/>
    </location>
</feature>
<evidence type="ECO:0000256" key="4">
    <source>
        <dbReference type="SAM" id="Phobius"/>
    </source>
</evidence>
<feature type="transmembrane region" description="Helical" evidence="4">
    <location>
        <begin position="48"/>
        <end position="69"/>
    </location>
</feature>
<dbReference type="InterPro" id="IPR051217">
    <property type="entry name" value="Insect_Cuticle_Struc_Prot"/>
</dbReference>
<evidence type="ECO:0000313" key="5">
    <source>
        <dbReference type="Proteomes" id="UP000694843"/>
    </source>
</evidence>
<dbReference type="GO" id="GO:0042302">
    <property type="term" value="F:structural constituent of cuticle"/>
    <property type="evidence" value="ECO:0007669"/>
    <property type="project" value="UniProtKB-UniRule"/>
</dbReference>
<feature type="transmembrane region" description="Helical" evidence="4">
    <location>
        <begin position="6"/>
        <end position="28"/>
    </location>
</feature>
<dbReference type="PROSITE" id="PS51155">
    <property type="entry name" value="CHIT_BIND_RR_2"/>
    <property type="match status" value="1"/>
</dbReference>
<feature type="compositionally biased region" description="Low complexity" evidence="3">
    <location>
        <begin position="542"/>
        <end position="558"/>
    </location>
</feature>
<name>A0A979FJ11_HYAAZ</name>
<feature type="region of interest" description="Disordered" evidence="3">
    <location>
        <begin position="262"/>
        <end position="287"/>
    </location>
</feature>
<dbReference type="GeneID" id="108668138"/>
<evidence type="ECO:0000256" key="1">
    <source>
        <dbReference type="ARBA" id="ARBA00022460"/>
    </source>
</evidence>
<dbReference type="PANTHER" id="PTHR12236">
    <property type="entry name" value="STRUCTURAL CONTITUENT OF CUTICLE"/>
    <property type="match status" value="1"/>
</dbReference>
<feature type="region of interest" description="Disordered" evidence="3">
    <location>
        <begin position="533"/>
        <end position="561"/>
    </location>
</feature>
<keyword evidence="5" id="KW-1185">Reference proteome</keyword>
<dbReference type="PANTHER" id="PTHR12236:SF79">
    <property type="entry name" value="CUTICULAR PROTEIN 50CB-RELATED"/>
    <property type="match status" value="1"/>
</dbReference>
<keyword evidence="1 2" id="KW-0193">Cuticle</keyword>
<feature type="region of interest" description="Disordered" evidence="3">
    <location>
        <begin position="322"/>
        <end position="397"/>
    </location>
</feature>
<evidence type="ECO:0000256" key="3">
    <source>
        <dbReference type="SAM" id="MobiDB-lite"/>
    </source>
</evidence>
<dbReference type="Pfam" id="PF00379">
    <property type="entry name" value="Chitin_bind_4"/>
    <property type="match status" value="1"/>
</dbReference>
<gene>
    <name evidence="6" type="primary">LOC108668138</name>
</gene>
<dbReference type="KEGG" id="hazt:108668138"/>
<proteinExistence type="predicted"/>
<keyword evidence="4" id="KW-1133">Transmembrane helix</keyword>
<dbReference type="OrthoDB" id="6418165at2759"/>
<feature type="compositionally biased region" description="Low complexity" evidence="3">
    <location>
        <begin position="347"/>
        <end position="358"/>
    </location>
</feature>
<dbReference type="Proteomes" id="UP000694843">
    <property type="component" value="Unplaced"/>
</dbReference>
<dbReference type="AlphaFoldDB" id="A0A979FJ11"/>
<evidence type="ECO:0000313" key="6">
    <source>
        <dbReference type="RefSeq" id="XP_047736284.1"/>
    </source>
</evidence>
<organism evidence="5 6">
    <name type="scientific">Hyalella azteca</name>
    <name type="common">Amphipod</name>
    <dbReference type="NCBI Taxonomy" id="294128"/>
    <lineage>
        <taxon>Eukaryota</taxon>
        <taxon>Metazoa</taxon>
        <taxon>Ecdysozoa</taxon>
        <taxon>Arthropoda</taxon>
        <taxon>Crustacea</taxon>
        <taxon>Multicrustacea</taxon>
        <taxon>Malacostraca</taxon>
        <taxon>Eumalacostraca</taxon>
        <taxon>Peracarida</taxon>
        <taxon>Amphipoda</taxon>
        <taxon>Senticaudata</taxon>
        <taxon>Talitrida</taxon>
        <taxon>Talitroidea</taxon>
        <taxon>Hyalellidae</taxon>
        <taxon>Hyalella</taxon>
    </lineage>
</organism>
<accession>A0A979FJ11</accession>
<sequence>MTVNDGQLLYVCSLSVVVTGLPAVALAYNSSIRRRVVVRKRRIARHSLPTAVAAHKILLCLNFALISSWQDSEAYNFAFEVGEGARYRQEERRSGETVDGQYNVLLPDNRIMTVLYSVNKTTGFRPKITFRNIDGGNIVIDEKKPKAMRNINGVTVLDENVQKSRTATTKLPKTNVRNSKVEVRSQKQRRANKVALPFDEDNQKSFAELAPEISKRDKLMVPKSTSLSDNIVGTVDILANVTPEPEASTLSPSVLARELRRHAQRKNRTTQSISDKDPRNTTPSELQADRNLLDKVINSWQVIKNEEVDEEIFAFTTDKLPHTKSEVSQQGSEKEESSLKRNLNSRQPQPELQGQLQQRNRLTIRQSVARARAENHAGTAVSLTTFKHDGSPNDSRKEIQLSEPVTIGKLFREQFKRSLNLSRNDSELVPEDVVNISNHESANHEETQSEILELNTKDEKFIENLAENPIQGFKKTTQRPASWPGLAGSVIAYKFDENSQQKNERDHDLLTGTPFERLQELIAPNEKVQISEDDEAAAEATNGSSIGGSASSNSVSIESEQDTNIQLDTEAHFTGSRQTDMELFTTETIELEKFKDFPHPESLSVALVAPHFETAKVQKNNPANSLGIIAIGNIKREGNSETRFSNDWSPFFRAFSTPAPQGKFQ</sequence>
<keyword evidence="4" id="KW-0472">Membrane</keyword>
<dbReference type="GO" id="GO:0031012">
    <property type="term" value="C:extracellular matrix"/>
    <property type="evidence" value="ECO:0007669"/>
    <property type="project" value="TreeGrafter"/>
</dbReference>
<dbReference type="InterPro" id="IPR000618">
    <property type="entry name" value="Insect_cuticle"/>
</dbReference>
<protein>
    <submittedName>
        <fullName evidence="6">Uncharacterized protein LOC108668138</fullName>
    </submittedName>
</protein>
<dbReference type="RefSeq" id="XP_047736284.1">
    <property type="nucleotide sequence ID" value="XM_047880328.1"/>
</dbReference>